<dbReference type="InterPro" id="IPR002545">
    <property type="entry name" value="CheW-lke_dom"/>
</dbReference>
<dbReference type="SMART" id="SM00260">
    <property type="entry name" value="CheW"/>
    <property type="match status" value="1"/>
</dbReference>
<dbReference type="AlphaFoldDB" id="A0A645D2T6"/>
<dbReference type="Pfam" id="PF01584">
    <property type="entry name" value="CheW"/>
    <property type="match status" value="1"/>
</dbReference>
<dbReference type="PROSITE" id="PS50851">
    <property type="entry name" value="CHEW"/>
    <property type="match status" value="1"/>
</dbReference>
<dbReference type="Gene3D" id="2.30.30.40">
    <property type="entry name" value="SH3 Domains"/>
    <property type="match status" value="1"/>
</dbReference>
<dbReference type="Gene3D" id="2.40.50.180">
    <property type="entry name" value="CheA-289, Domain 4"/>
    <property type="match status" value="1"/>
</dbReference>
<dbReference type="SUPFAM" id="SSF50341">
    <property type="entry name" value="CheW-like"/>
    <property type="match status" value="1"/>
</dbReference>
<sequence length="164" mass="18433">MNSLISEVKTNSDTQKGKYLTFNLGKDEYGIEIRHVTEIIGIQSFTEIPQLEHYVKGVINLRGQVIPLMDVRLRFGMPFREYDNRTCIIVININDMSLGLIVDCVLEVLAIGDENISLPPSFKVGNQNLISGIGKIGNEIKLLLDCNKLVSDDGINKLIENIWE</sequence>
<name>A0A645D2T6_9ZZZZ</name>
<comment type="caution">
    <text evidence="2">The sequence shown here is derived from an EMBL/GenBank/DDBJ whole genome shotgun (WGS) entry which is preliminary data.</text>
</comment>
<evidence type="ECO:0000259" key="1">
    <source>
        <dbReference type="PROSITE" id="PS50851"/>
    </source>
</evidence>
<organism evidence="2">
    <name type="scientific">bioreactor metagenome</name>
    <dbReference type="NCBI Taxonomy" id="1076179"/>
    <lineage>
        <taxon>unclassified sequences</taxon>
        <taxon>metagenomes</taxon>
        <taxon>ecological metagenomes</taxon>
    </lineage>
</organism>
<proteinExistence type="predicted"/>
<evidence type="ECO:0000313" key="2">
    <source>
        <dbReference type="EMBL" id="MPM83461.1"/>
    </source>
</evidence>
<dbReference type="InterPro" id="IPR039315">
    <property type="entry name" value="CheW"/>
</dbReference>
<dbReference type="PANTHER" id="PTHR22617:SF23">
    <property type="entry name" value="CHEMOTAXIS PROTEIN CHEW"/>
    <property type="match status" value="1"/>
</dbReference>
<dbReference type="GO" id="GO:0007165">
    <property type="term" value="P:signal transduction"/>
    <property type="evidence" value="ECO:0007669"/>
    <property type="project" value="InterPro"/>
</dbReference>
<feature type="domain" description="CheW-like" evidence="1">
    <location>
        <begin position="16"/>
        <end position="155"/>
    </location>
</feature>
<dbReference type="GO" id="GO:0006935">
    <property type="term" value="P:chemotaxis"/>
    <property type="evidence" value="ECO:0007669"/>
    <property type="project" value="InterPro"/>
</dbReference>
<dbReference type="PANTHER" id="PTHR22617">
    <property type="entry name" value="CHEMOTAXIS SENSOR HISTIDINE KINASE-RELATED"/>
    <property type="match status" value="1"/>
</dbReference>
<dbReference type="EMBL" id="VSSQ01032253">
    <property type="protein sequence ID" value="MPM83461.1"/>
    <property type="molecule type" value="Genomic_DNA"/>
</dbReference>
<dbReference type="GO" id="GO:0005829">
    <property type="term" value="C:cytosol"/>
    <property type="evidence" value="ECO:0007669"/>
    <property type="project" value="TreeGrafter"/>
</dbReference>
<gene>
    <name evidence="2" type="primary">cheW_33</name>
    <name evidence="2" type="ORF">SDC9_130525</name>
</gene>
<accession>A0A645D2T6</accession>
<dbReference type="InterPro" id="IPR036061">
    <property type="entry name" value="CheW-like_dom_sf"/>
</dbReference>
<protein>
    <submittedName>
        <fullName evidence="2">Chemotaxis protein CheW</fullName>
    </submittedName>
</protein>
<reference evidence="2" key="1">
    <citation type="submission" date="2019-08" db="EMBL/GenBank/DDBJ databases">
        <authorList>
            <person name="Kucharzyk K."/>
            <person name="Murdoch R.W."/>
            <person name="Higgins S."/>
            <person name="Loffler F."/>
        </authorList>
    </citation>
    <scope>NUCLEOTIDE SEQUENCE</scope>
</reference>